<organism evidence="1 2">
    <name type="scientific">Trichomalopsis sarcophagae</name>
    <dbReference type="NCBI Taxonomy" id="543379"/>
    <lineage>
        <taxon>Eukaryota</taxon>
        <taxon>Metazoa</taxon>
        <taxon>Ecdysozoa</taxon>
        <taxon>Arthropoda</taxon>
        <taxon>Hexapoda</taxon>
        <taxon>Insecta</taxon>
        <taxon>Pterygota</taxon>
        <taxon>Neoptera</taxon>
        <taxon>Endopterygota</taxon>
        <taxon>Hymenoptera</taxon>
        <taxon>Apocrita</taxon>
        <taxon>Proctotrupomorpha</taxon>
        <taxon>Chalcidoidea</taxon>
        <taxon>Pteromalidae</taxon>
        <taxon>Pteromalinae</taxon>
        <taxon>Trichomalopsis</taxon>
    </lineage>
</organism>
<name>A0A232EL68_9HYME</name>
<dbReference type="PANTHER" id="PTHR47027">
    <property type="entry name" value="REVERSE TRANSCRIPTASE DOMAIN-CONTAINING PROTEIN"/>
    <property type="match status" value="1"/>
</dbReference>
<evidence type="ECO:0000313" key="2">
    <source>
        <dbReference type="Proteomes" id="UP000215335"/>
    </source>
</evidence>
<dbReference type="AlphaFoldDB" id="A0A232EL68"/>
<protein>
    <recommendedName>
        <fullName evidence="3">Reverse transcriptase domain-containing protein</fullName>
    </recommendedName>
</protein>
<dbReference type="STRING" id="543379.A0A232EL68"/>
<evidence type="ECO:0008006" key="3">
    <source>
        <dbReference type="Google" id="ProtNLM"/>
    </source>
</evidence>
<dbReference type="PANTHER" id="PTHR47027:SF20">
    <property type="entry name" value="REVERSE TRANSCRIPTASE-LIKE PROTEIN WITH RNA-DIRECTED DNA POLYMERASE DOMAIN"/>
    <property type="match status" value="1"/>
</dbReference>
<keyword evidence="2" id="KW-1185">Reference proteome</keyword>
<reference evidence="1 2" key="1">
    <citation type="journal article" date="2017" name="Curr. Biol.">
        <title>The Evolution of Venom by Co-option of Single-Copy Genes.</title>
        <authorList>
            <person name="Martinson E.O."/>
            <person name="Mrinalini"/>
            <person name="Kelkar Y.D."/>
            <person name="Chang C.H."/>
            <person name="Werren J.H."/>
        </authorList>
    </citation>
    <scope>NUCLEOTIDE SEQUENCE [LARGE SCALE GENOMIC DNA]</scope>
    <source>
        <strain evidence="1 2">Alberta</strain>
        <tissue evidence="1">Whole body</tissue>
    </source>
</reference>
<gene>
    <name evidence="1" type="ORF">TSAR_009319</name>
</gene>
<dbReference type="EMBL" id="NNAY01003617">
    <property type="protein sequence ID" value="OXU19100.1"/>
    <property type="molecule type" value="Genomic_DNA"/>
</dbReference>
<accession>A0A232EL68</accession>
<evidence type="ECO:0000313" key="1">
    <source>
        <dbReference type="EMBL" id="OXU19100.1"/>
    </source>
</evidence>
<sequence length="329" mass="38689">MDCTANHLLNDHNGVIQLFRHSQNSLYKQSALFHPRLNRLFRNKNNSEIGHITVNSNEKNILDSLNIEASEYIDCNNPNKCVIHDEKIIPNIVGKHLEIINTENNENNENVPALRNLVENLIIEKWDALHSNSPLTTFDNNNNALKPMTAELKDVHFTNDIELQNLYNKIKTFYTNWGLKINASKYETILFRNTLSNYTRKNKKIWKQFQLNDVENDIVTPIPHKNHVRYLSVILDERLRFNIHINAQLEKASNTCKKLHKLFYSPYLCKKTKVMAYLTLIRPILTYGCNIWSNVSASYMEKLRPFERKCLRACLRRYRYDYCNYIGNA</sequence>
<proteinExistence type="predicted"/>
<dbReference type="Proteomes" id="UP000215335">
    <property type="component" value="Unassembled WGS sequence"/>
</dbReference>
<comment type="caution">
    <text evidence="1">The sequence shown here is derived from an EMBL/GenBank/DDBJ whole genome shotgun (WGS) entry which is preliminary data.</text>
</comment>